<gene>
    <name evidence="4" type="primary">fdhF</name>
    <name evidence="3" type="ORF">ASJ82_04635</name>
    <name evidence="4" type="ORF">MSCUN_00640</name>
</gene>
<evidence type="ECO:0000313" key="6">
    <source>
        <dbReference type="Proteomes" id="UP000246004"/>
    </source>
</evidence>
<dbReference type="GO" id="GO:0018493">
    <property type="term" value="F:formylmethanofuran dehydrogenase activity"/>
    <property type="evidence" value="ECO:0007669"/>
    <property type="project" value="InterPro"/>
</dbReference>
<accession>A0A2A2HAS2</accession>
<dbReference type="PANTHER" id="PTHR43105">
    <property type="entry name" value="RESPIRATORY NITRATE REDUCTASE"/>
    <property type="match status" value="1"/>
</dbReference>
<keyword evidence="5" id="KW-1185">Reference proteome</keyword>
<dbReference type="Proteomes" id="UP000246004">
    <property type="component" value="Unassembled WGS sequence"/>
</dbReference>
<dbReference type="GO" id="GO:0022904">
    <property type="term" value="P:respiratory electron transport chain"/>
    <property type="evidence" value="ECO:0007669"/>
    <property type="project" value="TreeGrafter"/>
</dbReference>
<dbReference type="SUPFAM" id="SSF53706">
    <property type="entry name" value="Formate dehydrogenase/DMSO reductase, domains 1-3"/>
    <property type="match status" value="1"/>
</dbReference>
<dbReference type="EC" id="1.17.99.7" evidence="4"/>
<dbReference type="GO" id="GO:0008863">
    <property type="term" value="F:formate dehydrogenase (NAD+) activity"/>
    <property type="evidence" value="ECO:0007669"/>
    <property type="project" value="UniProtKB-EC"/>
</dbReference>
<evidence type="ECO:0000313" key="4">
    <source>
        <dbReference type="EMBL" id="PWL09003.1"/>
    </source>
</evidence>
<comment type="caution">
    <text evidence="3">The sequence shown here is derived from an EMBL/GenBank/DDBJ whole genome shotgun (WGS) entry which is preliminary data.</text>
</comment>
<dbReference type="GO" id="GO:0003954">
    <property type="term" value="F:NADH dehydrogenase activity"/>
    <property type="evidence" value="ECO:0007669"/>
    <property type="project" value="TreeGrafter"/>
</dbReference>
<dbReference type="GO" id="GO:0015948">
    <property type="term" value="P:methanogenesis"/>
    <property type="evidence" value="ECO:0007669"/>
    <property type="project" value="InterPro"/>
</dbReference>
<reference evidence="3 5" key="2">
    <citation type="journal article" date="2017" name="BMC Genomics">
        <title>Genomic analysis of methanogenic archaea reveals a shift towards energy conservation.</title>
        <authorList>
            <person name="Gilmore S.P."/>
            <person name="Henske J.K."/>
            <person name="Sexton J.A."/>
            <person name="Solomon K.V."/>
            <person name="Seppala S."/>
            <person name="Yoo J.I."/>
            <person name="Huyett L.M."/>
            <person name="Pressman A."/>
            <person name="Cogan J.Z."/>
            <person name="Kivenson V."/>
            <person name="Peng X."/>
            <person name="Tan Y."/>
            <person name="Valentine D.L."/>
            <person name="O'Malley M.A."/>
        </authorList>
    </citation>
    <scope>NUCLEOTIDE SEQUENCE [LARGE SCALE GENOMIC DNA]</scope>
    <source>
        <strain evidence="3 5">1R-7</strain>
    </source>
</reference>
<dbReference type="Pfam" id="PF00384">
    <property type="entry name" value="Molybdopterin"/>
    <property type="match status" value="1"/>
</dbReference>
<keyword evidence="1 4" id="KW-0560">Oxidoreductase</keyword>
<feature type="domain" description="Molybdopterin oxidoreductase" evidence="2">
    <location>
        <begin position="58"/>
        <end position="436"/>
    </location>
</feature>
<evidence type="ECO:0000313" key="5">
    <source>
        <dbReference type="Proteomes" id="UP000217528"/>
    </source>
</evidence>
<dbReference type="InterPro" id="IPR050123">
    <property type="entry name" value="Prok_molybdopt-oxidoreductase"/>
</dbReference>
<dbReference type="InterPro" id="IPR016457">
    <property type="entry name" value="Formylmethanofuran_DH_bsu"/>
</dbReference>
<dbReference type="EMBL" id="LMVN01000029">
    <property type="protein sequence ID" value="PAV06509.1"/>
    <property type="molecule type" value="Genomic_DNA"/>
</dbReference>
<dbReference type="Proteomes" id="UP000217528">
    <property type="component" value="Unassembled WGS sequence"/>
</dbReference>
<protein>
    <submittedName>
        <fullName evidence="4">Formate dehydrogenase H</fullName>
        <ecNumber evidence="4">1.17.1.9</ecNumber>
        <ecNumber evidence="4">1.17.99.7</ecNumber>
    </submittedName>
    <submittedName>
        <fullName evidence="3">Formylmethanofuran dehydrogenase subunit B</fullName>
    </submittedName>
</protein>
<sequence length="447" mass="50922">MTQQPITDYDKEVKNCSCSYCGNNCDDITYLLKDEKIVGVRHACRLGASKIINDQDQRLLNPMIRNEDGILTECTWDEALEKVAHLLNESIRPVLYGWGETSVEAIKEGIKIAEMTGSVIDNQSTICHGSTIQAFQNIGHPVMTLGEVKNRSDVILYVGTNPMDDHPRHMSRYTTFPQGYFRKNGREDRTIITIDPKYTNTAKVSDQVIQYDINQDYAFFNALKVAIQGKKIKAKKVAGIKREKIYELAETMKNAENGALFFGLGLTQNETKQRNIDILIQVVEDLNAYSKWSMLPMRGFFNVNGFNMAMTSETGYPYGVDFARGYPRYMIGETTTIDLLNRREADFFMATAADPVIQFPGHTIKHLVDIPVVQIDTHWGPFTELSDVVLPSTRVGVETEGTAYRMDSIPIYMKKVIEKPENCHSDRWILSHIYEKLQQIRNKKEEN</sequence>
<dbReference type="RefSeq" id="WP_095609362.1">
    <property type="nucleotide sequence ID" value="NZ_LMVN01000029.1"/>
</dbReference>
<organism evidence="3 5">
    <name type="scientific">Methanosphaera cuniculi</name>
    <dbReference type="NCBI Taxonomy" id="1077256"/>
    <lineage>
        <taxon>Archaea</taxon>
        <taxon>Methanobacteriati</taxon>
        <taxon>Methanobacteriota</taxon>
        <taxon>Methanomada group</taxon>
        <taxon>Methanobacteria</taxon>
        <taxon>Methanobacteriales</taxon>
        <taxon>Methanobacteriaceae</taxon>
        <taxon>Methanosphaera</taxon>
    </lineage>
</organism>
<dbReference type="PIRSF" id="PIRSF005646">
    <property type="entry name" value="FwdB"/>
    <property type="match status" value="1"/>
</dbReference>
<dbReference type="EC" id="1.17.1.9" evidence="4"/>
<dbReference type="InterPro" id="IPR006656">
    <property type="entry name" value="Mopterin_OxRdtase"/>
</dbReference>
<dbReference type="Gene3D" id="3.40.50.740">
    <property type="match status" value="1"/>
</dbReference>
<name>A0A2A2HAS2_9EURY</name>
<evidence type="ECO:0000256" key="1">
    <source>
        <dbReference type="ARBA" id="ARBA00023002"/>
    </source>
</evidence>
<dbReference type="PANTHER" id="PTHR43105:SF14">
    <property type="entry name" value="FORMATE DEHYDROGENASE H"/>
    <property type="match status" value="1"/>
</dbReference>
<dbReference type="EMBL" id="LWMS01000002">
    <property type="protein sequence ID" value="PWL09003.1"/>
    <property type="molecule type" value="Genomic_DNA"/>
</dbReference>
<dbReference type="GO" id="GO:0016020">
    <property type="term" value="C:membrane"/>
    <property type="evidence" value="ECO:0007669"/>
    <property type="project" value="TreeGrafter"/>
</dbReference>
<evidence type="ECO:0000313" key="3">
    <source>
        <dbReference type="EMBL" id="PAV06509.1"/>
    </source>
</evidence>
<reference evidence="4 6" key="1">
    <citation type="submission" date="2016-04" db="EMBL/GenBank/DDBJ databases">
        <title>Genome sequence of Methanosphaera cuniculi DSM 4103.</title>
        <authorList>
            <person name="Poehlein A."/>
            <person name="Seedorf H."/>
            <person name="Daniel R."/>
        </authorList>
    </citation>
    <scope>NUCLEOTIDE SEQUENCE [LARGE SCALE GENOMIC DNA]</scope>
    <source>
        <strain evidence="4 6">DSM 4103</strain>
    </source>
</reference>
<dbReference type="CDD" id="cd02761">
    <property type="entry name" value="MopB_FmdB-FwdB"/>
    <property type="match status" value="1"/>
</dbReference>
<proteinExistence type="predicted"/>
<dbReference type="Gene3D" id="3.40.228.10">
    <property type="entry name" value="Dimethylsulfoxide Reductase, domain 2"/>
    <property type="match status" value="2"/>
</dbReference>
<dbReference type="NCBIfam" id="TIGR03129">
    <property type="entry name" value="one_C_dehyd_B"/>
    <property type="match status" value="1"/>
</dbReference>
<dbReference type="OrthoDB" id="23466at2157"/>
<dbReference type="AlphaFoldDB" id="A0A2A2HAS2"/>
<evidence type="ECO:0000259" key="2">
    <source>
        <dbReference type="Pfam" id="PF00384"/>
    </source>
</evidence>